<name>A0A914XLG7_9BILA</name>
<sequence length="188" mass="20697">MPDLSAAALRGRIKFNREAWNQHQFDEQYDYAPIKSTSLLTKLKKQCRFRDGWLLRNLKSCVPILGWLPNYERSFVLSDMIAGFTVGIMLVPQGMAYASLAGLEPVYGLYSSFFPSLLYMIFGTSRHISLGVFAVVSLMIDAVRVRIMSAHAPGGVPEIGGNVTVNSTSGTEEQLTAIAVVTSLTLMV</sequence>
<proteinExistence type="predicted"/>
<dbReference type="Proteomes" id="UP000887566">
    <property type="component" value="Unplaced"/>
</dbReference>
<evidence type="ECO:0000313" key="8">
    <source>
        <dbReference type="WBParaSite" id="PSAMB.scaffold9342size5081.g32348.t1"/>
    </source>
</evidence>
<dbReference type="GO" id="GO:0008271">
    <property type="term" value="F:secondary active sulfate transmembrane transporter activity"/>
    <property type="evidence" value="ECO:0007669"/>
    <property type="project" value="InterPro"/>
</dbReference>
<feature type="transmembrane region" description="Helical" evidence="5">
    <location>
        <begin position="75"/>
        <end position="97"/>
    </location>
</feature>
<dbReference type="GO" id="GO:0016020">
    <property type="term" value="C:membrane"/>
    <property type="evidence" value="ECO:0007669"/>
    <property type="project" value="UniProtKB-SubCell"/>
</dbReference>
<evidence type="ECO:0000256" key="1">
    <source>
        <dbReference type="ARBA" id="ARBA00004141"/>
    </source>
</evidence>
<dbReference type="WBParaSite" id="PSAMB.scaffold9342size5081.g32348.t1">
    <property type="protein sequence ID" value="PSAMB.scaffold9342size5081.g32348.t1"/>
    <property type="gene ID" value="PSAMB.scaffold9342size5081.g32348"/>
</dbReference>
<dbReference type="PANTHER" id="PTHR11814">
    <property type="entry name" value="SULFATE TRANSPORTER"/>
    <property type="match status" value="1"/>
</dbReference>
<evidence type="ECO:0000256" key="5">
    <source>
        <dbReference type="SAM" id="Phobius"/>
    </source>
</evidence>
<evidence type="ECO:0000256" key="4">
    <source>
        <dbReference type="ARBA" id="ARBA00023136"/>
    </source>
</evidence>
<comment type="subcellular location">
    <subcellularLocation>
        <location evidence="1">Membrane</location>
        <topology evidence="1">Multi-pass membrane protein</topology>
    </subcellularLocation>
</comment>
<dbReference type="InterPro" id="IPR011547">
    <property type="entry name" value="SLC26A/SulP_dom"/>
</dbReference>
<dbReference type="InterPro" id="IPR018045">
    <property type="entry name" value="S04_transporter_CS"/>
</dbReference>
<evidence type="ECO:0000256" key="2">
    <source>
        <dbReference type="ARBA" id="ARBA00022692"/>
    </source>
</evidence>
<accession>A0A914XLG7</accession>
<dbReference type="AlphaFoldDB" id="A0A914XLG7"/>
<reference evidence="8" key="1">
    <citation type="submission" date="2022-11" db="UniProtKB">
        <authorList>
            <consortium name="WormBaseParasite"/>
        </authorList>
    </citation>
    <scope>IDENTIFICATION</scope>
</reference>
<dbReference type="PROSITE" id="PS01130">
    <property type="entry name" value="SLC26A"/>
    <property type="match status" value="1"/>
</dbReference>
<evidence type="ECO:0000256" key="3">
    <source>
        <dbReference type="ARBA" id="ARBA00022989"/>
    </source>
</evidence>
<keyword evidence="3 5" id="KW-1133">Transmembrane helix</keyword>
<evidence type="ECO:0000313" key="7">
    <source>
        <dbReference type="Proteomes" id="UP000887566"/>
    </source>
</evidence>
<dbReference type="Pfam" id="PF00916">
    <property type="entry name" value="Sulfate_transp"/>
    <property type="match status" value="1"/>
</dbReference>
<dbReference type="InterPro" id="IPR001902">
    <property type="entry name" value="SLC26A/SulP_fam"/>
</dbReference>
<organism evidence="7 8">
    <name type="scientific">Plectus sambesii</name>
    <dbReference type="NCBI Taxonomy" id="2011161"/>
    <lineage>
        <taxon>Eukaryota</taxon>
        <taxon>Metazoa</taxon>
        <taxon>Ecdysozoa</taxon>
        <taxon>Nematoda</taxon>
        <taxon>Chromadorea</taxon>
        <taxon>Plectida</taxon>
        <taxon>Plectina</taxon>
        <taxon>Plectoidea</taxon>
        <taxon>Plectidae</taxon>
        <taxon>Plectus</taxon>
    </lineage>
</organism>
<keyword evidence="4 5" id="KW-0472">Membrane</keyword>
<feature type="transmembrane region" description="Helical" evidence="5">
    <location>
        <begin position="117"/>
        <end position="140"/>
    </location>
</feature>
<protein>
    <submittedName>
        <fullName evidence="8">SLC26A/SulP transporter domain-containing protein</fullName>
    </submittedName>
</protein>
<feature type="domain" description="SLC26A/SulP transporter" evidence="6">
    <location>
        <begin position="78"/>
        <end position="187"/>
    </location>
</feature>
<keyword evidence="7" id="KW-1185">Reference proteome</keyword>
<keyword evidence="2 5" id="KW-0812">Transmembrane</keyword>
<evidence type="ECO:0000259" key="6">
    <source>
        <dbReference type="Pfam" id="PF00916"/>
    </source>
</evidence>